<evidence type="ECO:0000313" key="5">
    <source>
        <dbReference type="Proteomes" id="UP001197214"/>
    </source>
</evidence>
<dbReference type="EMBL" id="JAHWZX010000011">
    <property type="protein sequence ID" value="MBW4331623.1"/>
    <property type="molecule type" value="Genomic_DNA"/>
</dbReference>
<dbReference type="RefSeq" id="WP_219238743.1">
    <property type="nucleotide sequence ID" value="NZ_JAHWZX010000011.1"/>
</dbReference>
<organism evidence="4 5">
    <name type="scientific">Stakelama flava</name>
    <dbReference type="NCBI Taxonomy" id="2860338"/>
    <lineage>
        <taxon>Bacteria</taxon>
        <taxon>Pseudomonadati</taxon>
        <taxon>Pseudomonadota</taxon>
        <taxon>Alphaproteobacteria</taxon>
        <taxon>Sphingomonadales</taxon>
        <taxon>Sphingomonadaceae</taxon>
        <taxon>Stakelama</taxon>
    </lineage>
</organism>
<feature type="domain" description="Bacterial phospholipase C C-terminal" evidence="3">
    <location>
        <begin position="495"/>
        <end position="580"/>
    </location>
</feature>
<evidence type="ECO:0000256" key="2">
    <source>
        <dbReference type="SAM" id="MobiDB-lite"/>
    </source>
</evidence>
<feature type="domain" description="Bacterial phospholipase C C-terminal" evidence="3">
    <location>
        <begin position="593"/>
        <end position="669"/>
    </location>
</feature>
<evidence type="ECO:0000259" key="3">
    <source>
        <dbReference type="Pfam" id="PF05506"/>
    </source>
</evidence>
<dbReference type="PROSITE" id="PS51318">
    <property type="entry name" value="TAT"/>
    <property type="match status" value="1"/>
</dbReference>
<dbReference type="Pfam" id="PF05506">
    <property type="entry name" value="PLipase_C_C"/>
    <property type="match status" value="2"/>
</dbReference>
<dbReference type="NCBIfam" id="TIGR03396">
    <property type="entry name" value="PC_PLC"/>
    <property type="match status" value="1"/>
</dbReference>
<proteinExistence type="predicted"/>
<evidence type="ECO:0000313" key="4">
    <source>
        <dbReference type="EMBL" id="MBW4331623.1"/>
    </source>
</evidence>
<dbReference type="InterPro" id="IPR017767">
    <property type="entry name" value="PC-PLC"/>
</dbReference>
<protein>
    <submittedName>
        <fullName evidence="4">Phospholipase C, phosphocholine-specific</fullName>
    </submittedName>
</protein>
<keyword evidence="1" id="KW-0378">Hydrolase</keyword>
<dbReference type="InterPro" id="IPR007312">
    <property type="entry name" value="Phosphoesterase"/>
</dbReference>
<dbReference type="CDD" id="cd16014">
    <property type="entry name" value="PLC"/>
    <property type="match status" value="1"/>
</dbReference>
<sequence length="688" mass="75199">MVDRRNFLRNVAALSAAGALPVPIAKALAQPVGKRTGTLKDVEHVVILMQENRSFDHYFGTLPGVRGYADPRPMPLRSGKSVFHQPAPDGGEVLPFRMNARTTSAQLLKSLDHSWKGDARRWADYDVWIDDKTPMTMGYFNRADVPFYHALADAFTVCDSYYASLHGPTNPNRMYLFTGTSGLAVGNAGRQAVHNADDGNWTGDASRDKADFPDVATWTTYAERLQKAGIGWRVYQEYDNFGCNSLAYFKQFRGLDPSSELYRRGRAIVPGSTAENADATDGGHLVSAFAADVQADTLPQVSWIVTPTKFTEHPEAPPAFGESLTSRLIEALVSNPEVWAKTALIINYDENDGFFDHFPAPLPATNRQMGLSTIDTRGETFEGQSVGLGMRVPLIVISPWTRGGWVNSEVHDHTSVIRFLESRFGVHEPNITPWRRAVTGDMTSMFDFADPDGSALHAFPDTEDYLARVMAAAKLPPPQVPAKQSVPAQEPGRRPVRPLPYRMAVEDSFDDGGLALRFANQGEQGVVFQVYAPETESAGPWFYTVEPGKSVSDHLPGLAGEGRYALSVFGPNGYLREFAGEASGKARAVLVRLEERRDGGLLLKLANRGSSPVALSVGAPTYGETTNSDVHLEPGGSHSLRIDPAQSDHWYDLVVAERDGPFRRRFAGHVETGKSSMSDPALEAGAKA</sequence>
<name>A0ABS6XN37_9SPHN</name>
<dbReference type="PANTHER" id="PTHR31956:SF1">
    <property type="entry name" value="NON-SPECIFIC PHOSPHOLIPASE C1"/>
    <property type="match status" value="1"/>
</dbReference>
<gene>
    <name evidence="4" type="ORF">KY084_12160</name>
</gene>
<dbReference type="Proteomes" id="UP001197214">
    <property type="component" value="Unassembled WGS sequence"/>
</dbReference>
<comment type="caution">
    <text evidence="4">The sequence shown here is derived from an EMBL/GenBank/DDBJ whole genome shotgun (WGS) entry which is preliminary data.</text>
</comment>
<accession>A0ABS6XN37</accession>
<evidence type="ECO:0000256" key="1">
    <source>
        <dbReference type="ARBA" id="ARBA00022801"/>
    </source>
</evidence>
<dbReference type="InterPro" id="IPR008475">
    <property type="entry name" value="PLipase_C_C"/>
</dbReference>
<keyword evidence="5" id="KW-1185">Reference proteome</keyword>
<reference evidence="4 5" key="1">
    <citation type="submission" date="2021-07" db="EMBL/GenBank/DDBJ databases">
        <title>Stakelama flava sp. nov., a novel endophytic bacterium isolated from branch of Kandelia candel.</title>
        <authorList>
            <person name="Tuo L."/>
        </authorList>
    </citation>
    <scope>NUCLEOTIDE SEQUENCE [LARGE SCALE GENOMIC DNA]</scope>
    <source>
        <strain evidence="4 5">CBK3Z-3</strain>
    </source>
</reference>
<dbReference type="InterPro" id="IPR006311">
    <property type="entry name" value="TAT_signal"/>
</dbReference>
<feature type="region of interest" description="Disordered" evidence="2">
    <location>
        <begin position="669"/>
        <end position="688"/>
    </location>
</feature>
<dbReference type="Pfam" id="PF04185">
    <property type="entry name" value="Phosphoesterase"/>
    <property type="match status" value="1"/>
</dbReference>
<dbReference type="PANTHER" id="PTHR31956">
    <property type="entry name" value="NON-SPECIFIC PHOSPHOLIPASE C4-RELATED"/>
    <property type="match status" value="1"/>
</dbReference>